<organism evidence="3 4">
    <name type="scientific">Spirodela intermedia</name>
    <name type="common">Intermediate duckweed</name>
    <dbReference type="NCBI Taxonomy" id="51605"/>
    <lineage>
        <taxon>Eukaryota</taxon>
        <taxon>Viridiplantae</taxon>
        <taxon>Streptophyta</taxon>
        <taxon>Embryophyta</taxon>
        <taxon>Tracheophyta</taxon>
        <taxon>Spermatophyta</taxon>
        <taxon>Magnoliopsida</taxon>
        <taxon>Liliopsida</taxon>
        <taxon>Araceae</taxon>
        <taxon>Lemnoideae</taxon>
        <taxon>Spirodela</taxon>
    </lineage>
</organism>
<proteinExistence type="predicted"/>
<protein>
    <submittedName>
        <fullName evidence="3">Uncharacterized protein</fullName>
    </submittedName>
</protein>
<dbReference type="AlphaFoldDB" id="A0A7I8KFY0"/>
<dbReference type="Proteomes" id="UP000663760">
    <property type="component" value="Chromosome 5"/>
</dbReference>
<feature type="region of interest" description="Disordered" evidence="1">
    <location>
        <begin position="93"/>
        <end position="121"/>
    </location>
</feature>
<evidence type="ECO:0000313" key="4">
    <source>
        <dbReference type="Proteomes" id="UP000663760"/>
    </source>
</evidence>
<evidence type="ECO:0000256" key="2">
    <source>
        <dbReference type="SAM" id="SignalP"/>
    </source>
</evidence>
<feature type="chain" id="PRO_5029769225" evidence="2">
    <location>
        <begin position="23"/>
        <end position="121"/>
    </location>
</feature>
<keyword evidence="2" id="KW-0732">Signal</keyword>
<reference evidence="3" key="1">
    <citation type="submission" date="2020-02" db="EMBL/GenBank/DDBJ databases">
        <authorList>
            <person name="Scholz U."/>
            <person name="Mascher M."/>
            <person name="Fiebig A."/>
        </authorList>
    </citation>
    <scope>NUCLEOTIDE SEQUENCE</scope>
</reference>
<gene>
    <name evidence="3" type="ORF">SI8410_05006859</name>
</gene>
<feature type="signal peptide" evidence="2">
    <location>
        <begin position="1"/>
        <end position="22"/>
    </location>
</feature>
<accession>A0A7I8KFY0</accession>
<evidence type="ECO:0000313" key="3">
    <source>
        <dbReference type="EMBL" id="CAA7396196.1"/>
    </source>
</evidence>
<keyword evidence="4" id="KW-1185">Reference proteome</keyword>
<sequence length="121" mass="12866">MGEGFSWLKLLAVALAVMLSLGQWLAAAAAEETIKKSMFLCPFPGGCKPPVKSRPPPGKPVHPGLPRHQSVPRWVVCSLILSLLQAPKLVDSSCSSSRKGIKSCTRSDSPVARVSSLRSTS</sequence>
<evidence type="ECO:0000256" key="1">
    <source>
        <dbReference type="SAM" id="MobiDB-lite"/>
    </source>
</evidence>
<name>A0A7I8KFY0_SPIIN</name>
<dbReference type="EMBL" id="LR746268">
    <property type="protein sequence ID" value="CAA7396196.1"/>
    <property type="molecule type" value="Genomic_DNA"/>
</dbReference>